<evidence type="ECO:0000256" key="3">
    <source>
        <dbReference type="ARBA" id="ARBA00023082"/>
    </source>
</evidence>
<keyword evidence="4" id="KW-0804">Transcription</keyword>
<dbReference type="InterPro" id="IPR014284">
    <property type="entry name" value="RNA_pol_sigma-70_dom"/>
</dbReference>
<dbReference type="RefSeq" id="WP_037252061.1">
    <property type="nucleotide sequence ID" value="NZ_QHKI01000049.1"/>
</dbReference>
<keyword evidence="3" id="KW-0731">Sigma factor</keyword>
<dbReference type="GO" id="GO:0006352">
    <property type="term" value="P:DNA-templated transcription initiation"/>
    <property type="evidence" value="ECO:0007669"/>
    <property type="project" value="InterPro"/>
</dbReference>
<dbReference type="SUPFAM" id="SSF48452">
    <property type="entry name" value="TPR-like"/>
    <property type="match status" value="2"/>
</dbReference>
<dbReference type="AlphaFoldDB" id="A0A428YY50"/>
<dbReference type="Pfam" id="PF20239">
    <property type="entry name" value="DUF6596"/>
    <property type="match status" value="1"/>
</dbReference>
<dbReference type="NCBIfam" id="TIGR02937">
    <property type="entry name" value="sigma70-ECF"/>
    <property type="match status" value="1"/>
</dbReference>
<dbReference type="SUPFAM" id="SSF88946">
    <property type="entry name" value="Sigma2 domain of RNA polymerase sigma factors"/>
    <property type="match status" value="1"/>
</dbReference>
<evidence type="ECO:0000313" key="10">
    <source>
        <dbReference type="Proteomes" id="UP000287547"/>
    </source>
</evidence>
<dbReference type="InterPro" id="IPR007627">
    <property type="entry name" value="RNA_pol_sigma70_r2"/>
</dbReference>
<evidence type="ECO:0000256" key="1">
    <source>
        <dbReference type="ARBA" id="ARBA00010641"/>
    </source>
</evidence>
<gene>
    <name evidence="9" type="ORF">DMH04_38985</name>
</gene>
<dbReference type="Pfam" id="PF08281">
    <property type="entry name" value="Sigma70_r4_2"/>
    <property type="match status" value="1"/>
</dbReference>
<dbReference type="OrthoDB" id="9780299at2"/>
<feature type="domain" description="DUF6596" evidence="8">
    <location>
        <begin position="170"/>
        <end position="264"/>
    </location>
</feature>
<dbReference type="InterPro" id="IPR013324">
    <property type="entry name" value="RNA_pol_sigma_r3/r4-like"/>
</dbReference>
<dbReference type="InterPro" id="IPR018704">
    <property type="entry name" value="SecYEG/CpoB_TPR"/>
</dbReference>
<name>A0A428YY50_KIBAR</name>
<evidence type="ECO:0000259" key="7">
    <source>
        <dbReference type="Pfam" id="PF09976"/>
    </source>
</evidence>
<evidence type="ECO:0000256" key="2">
    <source>
        <dbReference type="ARBA" id="ARBA00023015"/>
    </source>
</evidence>
<comment type="caution">
    <text evidence="9">The sequence shown here is derived from an EMBL/GenBank/DDBJ whole genome shotgun (WGS) entry which is preliminary data.</text>
</comment>
<dbReference type="GO" id="GO:0003677">
    <property type="term" value="F:DNA binding"/>
    <property type="evidence" value="ECO:0007669"/>
    <property type="project" value="InterPro"/>
</dbReference>
<reference evidence="9 10" key="1">
    <citation type="submission" date="2018-05" db="EMBL/GenBank/DDBJ databases">
        <title>Evolution of GPA BGCs.</title>
        <authorList>
            <person name="Waglechner N."/>
            <person name="Wright G.D."/>
        </authorList>
    </citation>
    <scope>NUCLEOTIDE SEQUENCE [LARGE SCALE GENOMIC DNA]</scope>
    <source>
        <strain evidence="9 10">A82846</strain>
    </source>
</reference>
<evidence type="ECO:0000256" key="4">
    <source>
        <dbReference type="ARBA" id="ARBA00023163"/>
    </source>
</evidence>
<proteinExistence type="inferred from homology"/>
<sequence>MHAVELVFREHRTRMLAALTRVLGDMELAEDSLQDACAQALRSWSTVPDDPVAWLLTVARNRAIDRIRRARRAPTHVVAPVLEEHSEDTLLNVGDERLSLIFTCCHPALSLEARVALTLQAVAGLTAAQIGREFLVPESTMAQRLVRAKRKIRDAGISFAVPADHQLPQRLSAVLAVVYLVYTQGYTAADRVLADEAIRLGKLIASLMPDEPEALGLLALMLLQDSRRGARRTQSGDLVLLEDQDRTLWDHAEIAEGIGILDRALQMRRLGRYQLQAAIAAVHSQAAQSEDTDWLQIVALYTELASRYPTPVINLNLAVAVAMADGPEAGLKLIDGIEGLEKFHLMHSARADLLRRLGRVDEAAEAYRRALALATEDSDRRFLQTRLTQLGVSTTPTQ</sequence>
<feature type="domain" description="Ancillary SecYEG translocon subunit/Cell division coordinator CpoB TPR" evidence="7">
    <location>
        <begin position="302"/>
        <end position="391"/>
    </location>
</feature>
<dbReference type="Pfam" id="PF09976">
    <property type="entry name" value="TPR_21"/>
    <property type="match status" value="1"/>
</dbReference>
<organism evidence="9 10">
    <name type="scientific">Kibdelosporangium aridum</name>
    <dbReference type="NCBI Taxonomy" id="2030"/>
    <lineage>
        <taxon>Bacteria</taxon>
        <taxon>Bacillati</taxon>
        <taxon>Actinomycetota</taxon>
        <taxon>Actinomycetes</taxon>
        <taxon>Pseudonocardiales</taxon>
        <taxon>Pseudonocardiaceae</taxon>
        <taxon>Kibdelosporangium</taxon>
    </lineage>
</organism>
<dbReference type="InterPro" id="IPR036388">
    <property type="entry name" value="WH-like_DNA-bd_sf"/>
</dbReference>
<keyword evidence="2" id="KW-0805">Transcription regulation</keyword>
<dbReference type="Gene3D" id="1.10.1740.10">
    <property type="match status" value="1"/>
</dbReference>
<dbReference type="GO" id="GO:0016987">
    <property type="term" value="F:sigma factor activity"/>
    <property type="evidence" value="ECO:0007669"/>
    <property type="project" value="UniProtKB-KW"/>
</dbReference>
<comment type="similarity">
    <text evidence="1">Belongs to the sigma-70 factor family. ECF subfamily.</text>
</comment>
<dbReference type="PANTHER" id="PTHR47756:SF2">
    <property type="entry name" value="BLL6612 PROTEIN"/>
    <property type="match status" value="1"/>
</dbReference>
<dbReference type="PANTHER" id="PTHR47756">
    <property type="entry name" value="BLL6612 PROTEIN-RELATED"/>
    <property type="match status" value="1"/>
</dbReference>
<evidence type="ECO:0000313" key="9">
    <source>
        <dbReference type="EMBL" id="RSM75135.1"/>
    </source>
</evidence>
<evidence type="ECO:0000259" key="6">
    <source>
        <dbReference type="Pfam" id="PF08281"/>
    </source>
</evidence>
<dbReference type="EMBL" id="QHKI01000049">
    <property type="protein sequence ID" value="RSM75135.1"/>
    <property type="molecule type" value="Genomic_DNA"/>
</dbReference>
<dbReference type="InterPro" id="IPR013325">
    <property type="entry name" value="RNA_pol_sigma_r2"/>
</dbReference>
<protein>
    <submittedName>
        <fullName evidence="9">RNA polymerase subunit sigma-24</fullName>
    </submittedName>
</protein>
<dbReference type="InterPro" id="IPR011990">
    <property type="entry name" value="TPR-like_helical_dom_sf"/>
</dbReference>
<dbReference type="InterPro" id="IPR013249">
    <property type="entry name" value="RNA_pol_sigma70_r4_t2"/>
</dbReference>
<dbReference type="Gene3D" id="1.25.40.10">
    <property type="entry name" value="Tetratricopeptide repeat domain"/>
    <property type="match status" value="1"/>
</dbReference>
<dbReference type="Gene3D" id="1.10.10.10">
    <property type="entry name" value="Winged helix-like DNA-binding domain superfamily/Winged helix DNA-binding domain"/>
    <property type="match status" value="1"/>
</dbReference>
<feature type="domain" description="RNA polymerase sigma factor 70 region 4 type 2" evidence="6">
    <location>
        <begin position="101"/>
        <end position="152"/>
    </location>
</feature>
<evidence type="ECO:0000259" key="8">
    <source>
        <dbReference type="Pfam" id="PF20239"/>
    </source>
</evidence>
<dbReference type="InterPro" id="IPR046531">
    <property type="entry name" value="DUF6596"/>
</dbReference>
<feature type="domain" description="RNA polymerase sigma-70 region 2" evidence="5">
    <location>
        <begin position="8"/>
        <end position="72"/>
    </location>
</feature>
<dbReference type="Pfam" id="PF04542">
    <property type="entry name" value="Sigma70_r2"/>
    <property type="match status" value="1"/>
</dbReference>
<dbReference type="SUPFAM" id="SSF88659">
    <property type="entry name" value="Sigma3 and sigma4 domains of RNA polymerase sigma factors"/>
    <property type="match status" value="1"/>
</dbReference>
<accession>A0A428YY50</accession>
<dbReference type="Proteomes" id="UP000287547">
    <property type="component" value="Unassembled WGS sequence"/>
</dbReference>
<evidence type="ECO:0000259" key="5">
    <source>
        <dbReference type="Pfam" id="PF04542"/>
    </source>
</evidence>